<dbReference type="AlphaFoldDB" id="A0A4S4EZ10"/>
<comment type="catalytic activity">
    <reaction evidence="8">
        <text>DNA(n) + a 2'-deoxyribonucleoside 5'-triphosphate = DNA(n+1) + diphosphate</text>
        <dbReference type="Rhea" id="RHEA:22508"/>
        <dbReference type="Rhea" id="RHEA-COMP:17339"/>
        <dbReference type="Rhea" id="RHEA-COMP:17340"/>
        <dbReference type="ChEBI" id="CHEBI:33019"/>
        <dbReference type="ChEBI" id="CHEBI:61560"/>
        <dbReference type="ChEBI" id="CHEBI:173112"/>
        <dbReference type="EC" id="2.7.7.7"/>
    </reaction>
</comment>
<organism evidence="12 13">
    <name type="scientific">Camellia sinensis var. sinensis</name>
    <name type="common">China tea</name>
    <dbReference type="NCBI Taxonomy" id="542762"/>
    <lineage>
        <taxon>Eukaryota</taxon>
        <taxon>Viridiplantae</taxon>
        <taxon>Streptophyta</taxon>
        <taxon>Embryophyta</taxon>
        <taxon>Tracheophyta</taxon>
        <taxon>Spermatophyta</taxon>
        <taxon>Magnoliopsida</taxon>
        <taxon>eudicotyledons</taxon>
        <taxon>Gunneridae</taxon>
        <taxon>Pentapetalae</taxon>
        <taxon>asterids</taxon>
        <taxon>Ericales</taxon>
        <taxon>Theaceae</taxon>
        <taxon>Camellia</taxon>
    </lineage>
</organism>
<keyword evidence="6" id="KW-0239">DNA-directed DNA polymerase</keyword>
<feature type="coiled-coil region" evidence="9">
    <location>
        <begin position="520"/>
        <end position="558"/>
    </location>
</feature>
<keyword evidence="3" id="KW-0808">Transferase</keyword>
<dbReference type="InterPro" id="IPR036397">
    <property type="entry name" value="RNaseH_sf"/>
</dbReference>
<dbReference type="Pfam" id="PF03175">
    <property type="entry name" value="DNA_pol_B_2"/>
    <property type="match status" value="1"/>
</dbReference>
<keyword evidence="5" id="KW-0235">DNA replication</keyword>
<evidence type="ECO:0000256" key="2">
    <source>
        <dbReference type="ARBA" id="ARBA00012417"/>
    </source>
</evidence>
<dbReference type="GO" id="GO:0003887">
    <property type="term" value="F:DNA-directed DNA polymerase activity"/>
    <property type="evidence" value="ECO:0007669"/>
    <property type="project" value="UniProtKB-KW"/>
</dbReference>
<evidence type="ECO:0000256" key="9">
    <source>
        <dbReference type="SAM" id="Coils"/>
    </source>
</evidence>
<keyword evidence="4" id="KW-0548">Nucleotidyltransferase</keyword>
<feature type="domain" description="DNA-directed DNA polymerase family B mitochondria/virus" evidence="11">
    <location>
        <begin position="373"/>
        <end position="465"/>
    </location>
</feature>
<dbReference type="EMBL" id="SDRB02000893">
    <property type="protein sequence ID" value="THG22338.1"/>
    <property type="molecule type" value="Genomic_DNA"/>
</dbReference>
<dbReference type="GO" id="GO:0003677">
    <property type="term" value="F:DNA binding"/>
    <property type="evidence" value="ECO:0007669"/>
    <property type="project" value="UniProtKB-KW"/>
</dbReference>
<dbReference type="InterPro" id="IPR004868">
    <property type="entry name" value="DNA-dir_DNA_pol_B_mt/vir"/>
</dbReference>
<evidence type="ECO:0000256" key="5">
    <source>
        <dbReference type="ARBA" id="ARBA00022705"/>
    </source>
</evidence>
<dbReference type="InterPro" id="IPR012337">
    <property type="entry name" value="RNaseH-like_sf"/>
</dbReference>
<evidence type="ECO:0000256" key="10">
    <source>
        <dbReference type="SAM" id="MobiDB-lite"/>
    </source>
</evidence>
<name>A0A4S4EZ10_CAMSN</name>
<evidence type="ECO:0000256" key="3">
    <source>
        <dbReference type="ARBA" id="ARBA00022679"/>
    </source>
</evidence>
<evidence type="ECO:0000256" key="4">
    <source>
        <dbReference type="ARBA" id="ARBA00022695"/>
    </source>
</evidence>
<evidence type="ECO:0000256" key="1">
    <source>
        <dbReference type="ARBA" id="ARBA00005755"/>
    </source>
</evidence>
<proteinExistence type="inferred from homology"/>
<keyword evidence="9" id="KW-0175">Coiled coil</keyword>
<keyword evidence="7" id="KW-0238">DNA-binding</keyword>
<comment type="caution">
    <text evidence="12">The sequence shown here is derived from an EMBL/GenBank/DDBJ whole genome shotgun (WGS) entry which is preliminary data.</text>
</comment>
<reference evidence="12 13" key="1">
    <citation type="journal article" date="2018" name="Proc. Natl. Acad. Sci. U.S.A.">
        <title>Draft genome sequence of Camellia sinensis var. sinensis provides insights into the evolution of the tea genome and tea quality.</title>
        <authorList>
            <person name="Wei C."/>
            <person name="Yang H."/>
            <person name="Wang S."/>
            <person name="Zhao J."/>
            <person name="Liu C."/>
            <person name="Gao L."/>
            <person name="Xia E."/>
            <person name="Lu Y."/>
            <person name="Tai Y."/>
            <person name="She G."/>
            <person name="Sun J."/>
            <person name="Cao H."/>
            <person name="Tong W."/>
            <person name="Gao Q."/>
            <person name="Li Y."/>
            <person name="Deng W."/>
            <person name="Jiang X."/>
            <person name="Wang W."/>
            <person name="Chen Q."/>
            <person name="Zhang S."/>
            <person name="Li H."/>
            <person name="Wu J."/>
            <person name="Wang P."/>
            <person name="Li P."/>
            <person name="Shi C."/>
            <person name="Zheng F."/>
            <person name="Jian J."/>
            <person name="Huang B."/>
            <person name="Shan D."/>
            <person name="Shi M."/>
            <person name="Fang C."/>
            <person name="Yue Y."/>
            <person name="Li F."/>
            <person name="Li D."/>
            <person name="Wei S."/>
            <person name="Han B."/>
            <person name="Jiang C."/>
            <person name="Yin Y."/>
            <person name="Xia T."/>
            <person name="Zhang Z."/>
            <person name="Bennetzen J.L."/>
            <person name="Zhao S."/>
            <person name="Wan X."/>
        </authorList>
    </citation>
    <scope>NUCLEOTIDE SEQUENCE [LARGE SCALE GENOMIC DNA]</scope>
    <source>
        <strain evidence="13">cv. Shuchazao</strain>
        <tissue evidence="12">Leaf</tissue>
    </source>
</reference>
<comment type="similarity">
    <text evidence="1">Belongs to the DNA polymerase type-B family.</text>
</comment>
<feature type="region of interest" description="Disordered" evidence="10">
    <location>
        <begin position="570"/>
        <end position="639"/>
    </location>
</feature>
<evidence type="ECO:0000259" key="11">
    <source>
        <dbReference type="Pfam" id="PF03175"/>
    </source>
</evidence>
<accession>A0A4S4EZ10</accession>
<dbReference type="SUPFAM" id="SSF53098">
    <property type="entry name" value="Ribonuclease H-like"/>
    <property type="match status" value="1"/>
</dbReference>
<dbReference type="GO" id="GO:0000166">
    <property type="term" value="F:nucleotide binding"/>
    <property type="evidence" value="ECO:0007669"/>
    <property type="project" value="InterPro"/>
</dbReference>
<dbReference type="STRING" id="542762.A0A4S4EZ10"/>
<protein>
    <recommendedName>
        <fullName evidence="2">DNA-directed DNA polymerase</fullName>
        <ecNumber evidence="2">2.7.7.7</ecNumber>
    </recommendedName>
</protein>
<evidence type="ECO:0000313" key="12">
    <source>
        <dbReference type="EMBL" id="THG22338.1"/>
    </source>
</evidence>
<evidence type="ECO:0000256" key="6">
    <source>
        <dbReference type="ARBA" id="ARBA00022932"/>
    </source>
</evidence>
<dbReference type="Proteomes" id="UP000306102">
    <property type="component" value="Unassembled WGS sequence"/>
</dbReference>
<dbReference type="EC" id="2.7.7.7" evidence="2"/>
<gene>
    <name evidence="12" type="ORF">TEA_010021</name>
</gene>
<feature type="compositionally biased region" description="Basic residues" evidence="10">
    <location>
        <begin position="589"/>
        <end position="633"/>
    </location>
</feature>
<sequence length="639" mass="72626">MAMSTATGQSNLTNPNLEFVTVVLLKDIKTSFTMPNFVRSLNRVLASIAVDAESYIHWSHAIAAETASSTGLHNDTTHDPFTRGLTGVAYSQESMPVLYPGPVRACFLAGLAGWRGELAVEKEAERSEYAILSFGLSLVEKIEYLETLMDLPITKIGHFSKFLYRVPMSELGSYTPLGYSTWVGPYLLIYDIALRRPCHGKYKLPPPFPFTAISNSLALLSVLSLSVVPRLYVVRVQKEKLLSISESEIDAQPWKLIHSNTVGGEPQEVKDMDRKKRKYTNHIPALKPSDKKRLPFIVADMETTLKENVHVPYAAGFLVVKLGDDVGAKPNYSIETYFSEDYEPVIPDFKERSNKMLLDFLERLAVVTGETKIRTVYFHNVSRFNGILLLKYYTSHCGDKYKIKPLIRNYMLYEIAVYLGKKRVFCLRDSYTLLPSSLETLSKTLCPQLGSKGSIQHGEVNEFNLMKLKAELLDYMQQDIRLLGGVMLKAQDIYWTQYKVVIDFGGQESSILKLMLKILQEQYDKIVKEYEERIDKKEKEYEERIASIRKEYDKKREEMILRFAKLPEEPVMSPLTESPTGLEQPIGTKKPKKQKKGTKKQKKGTKKQKKGTKKPKKPKKGTKKPKKGTKKPKGPNDTS</sequence>
<evidence type="ECO:0000256" key="8">
    <source>
        <dbReference type="ARBA" id="ARBA00049244"/>
    </source>
</evidence>
<evidence type="ECO:0000313" key="13">
    <source>
        <dbReference type="Proteomes" id="UP000306102"/>
    </source>
</evidence>
<keyword evidence="13" id="KW-1185">Reference proteome</keyword>
<evidence type="ECO:0000256" key="7">
    <source>
        <dbReference type="ARBA" id="ARBA00023125"/>
    </source>
</evidence>
<dbReference type="GO" id="GO:0006260">
    <property type="term" value="P:DNA replication"/>
    <property type="evidence" value="ECO:0007669"/>
    <property type="project" value="UniProtKB-KW"/>
</dbReference>
<dbReference type="Gene3D" id="3.30.420.10">
    <property type="entry name" value="Ribonuclease H-like superfamily/Ribonuclease H"/>
    <property type="match status" value="1"/>
</dbReference>